<dbReference type="AlphaFoldDB" id="A0A498H1W0"/>
<dbReference type="Gene3D" id="3.40.50.10600">
    <property type="entry name" value="SpoIIaa-like domains"/>
    <property type="match status" value="1"/>
</dbReference>
<organism evidence="1 2">
    <name type="scientific">Methanoculleus taiwanensis</name>
    <dbReference type="NCBI Taxonomy" id="1550565"/>
    <lineage>
        <taxon>Archaea</taxon>
        <taxon>Methanobacteriati</taxon>
        <taxon>Methanobacteriota</taxon>
        <taxon>Stenosarchaea group</taxon>
        <taxon>Methanomicrobia</taxon>
        <taxon>Methanomicrobiales</taxon>
        <taxon>Methanomicrobiaceae</taxon>
        <taxon>Methanoculleus</taxon>
    </lineage>
</organism>
<accession>A0A498H1W0</accession>
<sequence length="124" mass="14472">MTVALTGQEGKTLGFLLRGRLTEADYTEVLLPALDAAIDQHEEIRVLLQVKDFEGWTVGGAWEDLTNWPKWRQIERMAVVTDESWDTVMTWMMKVFAGLTDMDLQFFREERLAEAWDWLHRPEA</sequence>
<dbReference type="SUPFAM" id="SSF52091">
    <property type="entry name" value="SpoIIaa-like"/>
    <property type="match status" value="1"/>
</dbReference>
<dbReference type="Proteomes" id="UP000290932">
    <property type="component" value="Unassembled WGS sequence"/>
</dbReference>
<dbReference type="InterPro" id="IPR038396">
    <property type="entry name" value="SpoIIAA-like_sf"/>
</dbReference>
<comment type="caution">
    <text evidence="1">The sequence shown here is derived from an EMBL/GenBank/DDBJ whole genome shotgun (WGS) entry which is preliminary data.</text>
</comment>
<dbReference type="InterPro" id="IPR036513">
    <property type="entry name" value="STAS_dom_sf"/>
</dbReference>
<protein>
    <submittedName>
        <fullName evidence="1">Uncharacterized protein</fullName>
    </submittedName>
</protein>
<dbReference type="OrthoDB" id="104548at2157"/>
<name>A0A498H1W0_9EURY</name>
<dbReference type="Pfam" id="PF11964">
    <property type="entry name" value="SpoIIAA-like"/>
    <property type="match status" value="1"/>
</dbReference>
<evidence type="ECO:0000313" key="2">
    <source>
        <dbReference type="Proteomes" id="UP000290932"/>
    </source>
</evidence>
<gene>
    <name evidence="1" type="ORF">ABH15_09635</name>
</gene>
<keyword evidence="2" id="KW-1185">Reference proteome</keyword>
<dbReference type="EMBL" id="LHQS01000002">
    <property type="protein sequence ID" value="RXE56355.1"/>
    <property type="molecule type" value="Genomic_DNA"/>
</dbReference>
<evidence type="ECO:0000313" key="1">
    <source>
        <dbReference type="EMBL" id="RXE56355.1"/>
    </source>
</evidence>
<dbReference type="InterPro" id="IPR021866">
    <property type="entry name" value="SpoIIAA-like"/>
</dbReference>
<reference evidence="1 2" key="1">
    <citation type="journal article" date="2015" name="Int. J. Syst. Evol. Microbiol.">
        <title>Methanoculleus taiwanensis sp. nov., a methanogen isolated from deep marine sediment at the deformation front area near Taiwan.</title>
        <authorList>
            <person name="Weng C.Y."/>
            <person name="Chen S.C."/>
            <person name="Lai M.C."/>
            <person name="Wu S.Y."/>
            <person name="Lin S."/>
            <person name="Yang T.F."/>
            <person name="Chen P.C."/>
        </authorList>
    </citation>
    <scope>NUCLEOTIDE SEQUENCE [LARGE SCALE GENOMIC DNA]</scope>
    <source>
        <strain evidence="1 2">CYW4</strain>
    </source>
</reference>
<proteinExistence type="predicted"/>
<dbReference type="RefSeq" id="WP_128694132.1">
    <property type="nucleotide sequence ID" value="NZ_LHQS01000002.1"/>
</dbReference>